<feature type="compositionally biased region" description="Polar residues" evidence="1">
    <location>
        <begin position="8"/>
        <end position="26"/>
    </location>
</feature>
<gene>
    <name evidence="2" type="ORF">Agabi119p4_8728</name>
</gene>
<organism evidence="2 3">
    <name type="scientific">Agaricus bisporus var. burnettii</name>
    <dbReference type="NCBI Taxonomy" id="192524"/>
    <lineage>
        <taxon>Eukaryota</taxon>
        <taxon>Fungi</taxon>
        <taxon>Dikarya</taxon>
        <taxon>Basidiomycota</taxon>
        <taxon>Agaricomycotina</taxon>
        <taxon>Agaricomycetes</taxon>
        <taxon>Agaricomycetidae</taxon>
        <taxon>Agaricales</taxon>
        <taxon>Agaricineae</taxon>
        <taxon>Agaricaceae</taxon>
        <taxon>Agaricus</taxon>
    </lineage>
</organism>
<protein>
    <submittedName>
        <fullName evidence="2">Uncharacterized protein</fullName>
    </submittedName>
</protein>
<dbReference type="EMBL" id="JABXXO010000012">
    <property type="protein sequence ID" value="KAF7762135.1"/>
    <property type="molecule type" value="Genomic_DNA"/>
</dbReference>
<feature type="region of interest" description="Disordered" evidence="1">
    <location>
        <begin position="1"/>
        <end position="26"/>
    </location>
</feature>
<sequence>MRKAVLSLSRTSQVSTDGCRSGTHTTTSAHSVVETVPLTETPLVIYCQRRRLHVVNKLPFDLSCSAYHLSRWTNTLYSAFFFGGGDAHVWQNGALNIEIYLLYREGASPIHVDSYHPDKILGFFSKRNPKYRRRLAMRVTNTDSSSSRVSVVRLSTSSEVS</sequence>
<evidence type="ECO:0000256" key="1">
    <source>
        <dbReference type="SAM" id="MobiDB-lite"/>
    </source>
</evidence>
<name>A0A8H7C535_AGABI</name>
<comment type="caution">
    <text evidence="2">The sequence shown here is derived from an EMBL/GenBank/DDBJ whole genome shotgun (WGS) entry which is preliminary data.</text>
</comment>
<reference evidence="2 3" key="1">
    <citation type="journal article" name="Sci. Rep.">
        <title>Telomere-to-telomere assembled and centromere annotated genomes of the two main subspecies of the button mushroom Agaricus bisporus reveal especially polymorphic chromosome ends.</title>
        <authorList>
            <person name="Sonnenberg A.S.M."/>
            <person name="Sedaghat-Telgerd N."/>
            <person name="Lavrijssen B."/>
            <person name="Ohm R.A."/>
            <person name="Hendrickx P.M."/>
            <person name="Scholtmeijer K."/>
            <person name="Baars J.J.P."/>
            <person name="van Peer A."/>
        </authorList>
    </citation>
    <scope>NUCLEOTIDE SEQUENCE [LARGE SCALE GENOMIC DNA]</scope>
    <source>
        <strain evidence="2 3">H119_p4</strain>
    </source>
</reference>
<dbReference type="AlphaFoldDB" id="A0A8H7C535"/>
<dbReference type="Proteomes" id="UP000629468">
    <property type="component" value="Unassembled WGS sequence"/>
</dbReference>
<accession>A0A8H7C535</accession>
<evidence type="ECO:0000313" key="3">
    <source>
        <dbReference type="Proteomes" id="UP000629468"/>
    </source>
</evidence>
<proteinExistence type="predicted"/>
<evidence type="ECO:0000313" key="2">
    <source>
        <dbReference type="EMBL" id="KAF7762135.1"/>
    </source>
</evidence>